<dbReference type="Gene3D" id="2.30.30.40">
    <property type="entry name" value="SH3 Domains"/>
    <property type="match status" value="1"/>
</dbReference>
<organism evidence="2 3">
    <name type="scientific">Plectus sambesii</name>
    <dbReference type="NCBI Taxonomy" id="2011161"/>
    <lineage>
        <taxon>Eukaryota</taxon>
        <taxon>Metazoa</taxon>
        <taxon>Ecdysozoa</taxon>
        <taxon>Nematoda</taxon>
        <taxon>Chromadorea</taxon>
        <taxon>Plectida</taxon>
        <taxon>Plectina</taxon>
        <taxon>Plectoidea</taxon>
        <taxon>Plectidae</taxon>
        <taxon>Plectus</taxon>
    </lineage>
</organism>
<keyword evidence="2" id="KW-1185">Reference proteome</keyword>
<dbReference type="GO" id="GO:0016477">
    <property type="term" value="P:cell migration"/>
    <property type="evidence" value="ECO:0007669"/>
    <property type="project" value="TreeGrafter"/>
</dbReference>
<dbReference type="Proteomes" id="UP000887566">
    <property type="component" value="Unplaced"/>
</dbReference>
<dbReference type="GO" id="GO:0031267">
    <property type="term" value="F:small GTPase binding"/>
    <property type="evidence" value="ECO:0007669"/>
    <property type="project" value="TreeGrafter"/>
</dbReference>
<evidence type="ECO:0000259" key="1">
    <source>
        <dbReference type="Pfam" id="PF16172"/>
    </source>
</evidence>
<dbReference type="GO" id="GO:0005886">
    <property type="term" value="C:plasma membrane"/>
    <property type="evidence" value="ECO:0007669"/>
    <property type="project" value="TreeGrafter"/>
</dbReference>
<dbReference type="Pfam" id="PF16172">
    <property type="entry name" value="DOCK_N"/>
    <property type="match status" value="1"/>
</dbReference>
<dbReference type="Gene3D" id="1.20.1270.350">
    <property type="entry name" value="Dedicator of cytokinesis N-terminal subdomain"/>
    <property type="match status" value="1"/>
</dbReference>
<dbReference type="WBParaSite" id="PSAMB.scaffold3246size19098.g20851.t1">
    <property type="protein sequence ID" value="PSAMB.scaffold3246size19098.g20851.t1"/>
    <property type="gene ID" value="PSAMB.scaffold3246size19098.g20851"/>
</dbReference>
<accession>A0A914W5S3</accession>
<proteinExistence type="predicted"/>
<name>A0A914W5S3_9BILA</name>
<protein>
    <submittedName>
        <fullName evidence="3">Dedicator of cytokinesis N-terminal domain-containing protein</fullName>
    </submittedName>
</protein>
<dbReference type="GO" id="GO:0005085">
    <property type="term" value="F:guanyl-nucleotide exchange factor activity"/>
    <property type="evidence" value="ECO:0007669"/>
    <property type="project" value="InterPro"/>
</dbReference>
<dbReference type="PANTHER" id="PTHR45653:SF10">
    <property type="entry name" value="MYOBLAST CITY, ISOFORM B"/>
    <property type="match status" value="1"/>
</dbReference>
<reference evidence="3" key="1">
    <citation type="submission" date="2022-11" db="UniProtKB">
        <authorList>
            <consortium name="WormBaseParasite"/>
        </authorList>
    </citation>
    <scope>IDENTIFICATION</scope>
</reference>
<dbReference type="AlphaFoldDB" id="A0A914W5S3"/>
<evidence type="ECO:0000313" key="2">
    <source>
        <dbReference type="Proteomes" id="UP000887566"/>
    </source>
</evidence>
<dbReference type="InterPro" id="IPR036028">
    <property type="entry name" value="SH3-like_dom_sf"/>
</dbReference>
<dbReference type="GO" id="GO:0007264">
    <property type="term" value="P:small GTPase-mediated signal transduction"/>
    <property type="evidence" value="ECO:0007669"/>
    <property type="project" value="InterPro"/>
</dbReference>
<dbReference type="SUPFAM" id="SSF50044">
    <property type="entry name" value="SH3-domain"/>
    <property type="match status" value="1"/>
</dbReference>
<evidence type="ECO:0000313" key="3">
    <source>
        <dbReference type="WBParaSite" id="PSAMB.scaffold3246size19098.g20851.t1"/>
    </source>
</evidence>
<feature type="domain" description="Dedicator of cytokinesis N-terminal" evidence="1">
    <location>
        <begin position="116"/>
        <end position="223"/>
    </location>
</feature>
<dbReference type="PANTHER" id="PTHR45653">
    <property type="entry name" value="DEDICATOR OF CYTOKINESIS"/>
    <property type="match status" value="1"/>
</dbReference>
<dbReference type="GO" id="GO:0007520">
    <property type="term" value="P:myoblast fusion"/>
    <property type="evidence" value="ECO:0007669"/>
    <property type="project" value="TreeGrafter"/>
</dbReference>
<dbReference type="InterPro" id="IPR042455">
    <property type="entry name" value="DOCK_N_sub1"/>
</dbReference>
<dbReference type="InterPro" id="IPR026791">
    <property type="entry name" value="DOCK"/>
</dbReference>
<dbReference type="GO" id="GO:0005737">
    <property type="term" value="C:cytoplasm"/>
    <property type="evidence" value="ECO:0007669"/>
    <property type="project" value="TreeGrafter"/>
</dbReference>
<dbReference type="InterPro" id="IPR032376">
    <property type="entry name" value="DOCK_N"/>
</dbReference>
<sequence>MTVAERLKGGDVTTAIVIANFSPDIQIRDSIVSTNNGRTRAIRQLPLLLGQRVEIDVTHGEWCHGRLADDKSKSGIFPLSFVSVIDVAALRSSHRSDRSNESGATTSVVNHGEASHDPFLVEEVANVLKEWWTACKTLYANQNMQSLERVTSLIEELMSARKRVLSGNVMCEELKELRTVVARHIDLGNKWLGFDMVVRNEAGYPLDVDGVSPVRAFREHLAAFNRIQQDTIGGIGELSANFGGSLRCYVAFLDEVGENVVEGEERVELDVVGG</sequence>